<sequence length="467" mass="53090">MTSVLITIGRGTGTPIKQQLYDQIRKKIIKGELAFGDKLPSSRELADELHISRNLIVEVYEQLVSEGYLETKAGSGTYVAKGAYLERSFDSDEYSVFGEHLVAEEDVIDFRSGIPALDMFPRKTWGFIARRVYRDAPPEVFGYRHPEGEFILRHTLSQYLSRTRGVKCHPDQLIITSGATQAFGLIARLLGSRNSEVVIEDPVTHEIQTIFSSAGFRFHPVPVDDYGMKTEHISAQNPAFIFVTPSHQFPLGGVLTIQRRIQLIHFARQTGCYIVEDDYDSEFRYHGTPVSCMQGLDPERVVYIGTFSKILSPALRLGYLVLPPDLTKKCRDLKWFSDLHSSTFEQLVLAQFMKEGHLEKHISKMKKIYRKRREKLIDCLNKRFSNTVSIHGDSTGLHLVAEFKGITFSDETMRNIDAHRVKVYPVELHTIQKSAHSNKIILGYGNLGLEQIEEGIARLESVLKYSY</sequence>
<dbReference type="InterPro" id="IPR051446">
    <property type="entry name" value="HTH_trans_reg/aminotransferase"/>
</dbReference>
<dbReference type="InterPro" id="IPR015421">
    <property type="entry name" value="PyrdxlP-dep_Trfase_major"/>
</dbReference>
<reference evidence="10" key="1">
    <citation type="submission" date="2017-11" db="EMBL/GenBank/DDBJ databases">
        <title>Complete Genome Sequence of Kyrpidia sp. Strain EA-1, a thermophilic, hydrogen-oxidizing Bacterium, isolated from the Azores.</title>
        <authorList>
            <person name="Reiner J.E."/>
            <person name="Lapp C.J."/>
            <person name="Bunk B."/>
            <person name="Gescher J."/>
        </authorList>
    </citation>
    <scope>NUCLEOTIDE SEQUENCE [LARGE SCALE GENOMIC DNA]</scope>
    <source>
        <strain evidence="10">EA-1</strain>
    </source>
</reference>
<dbReference type="PANTHER" id="PTHR46577:SF1">
    <property type="entry name" value="HTH-TYPE TRANSCRIPTIONAL REGULATORY PROTEIN GABR"/>
    <property type="match status" value="1"/>
</dbReference>
<comment type="similarity">
    <text evidence="2">In the C-terminal section; belongs to the class-I pyridoxal-phosphate-dependent aminotransferase family.</text>
</comment>
<evidence type="ECO:0000313" key="9">
    <source>
        <dbReference type="EMBL" id="ATY84486.1"/>
    </source>
</evidence>
<dbReference type="EMBL" id="CP024955">
    <property type="protein sequence ID" value="ATY84486.1"/>
    <property type="molecule type" value="Genomic_DNA"/>
</dbReference>
<evidence type="ECO:0000313" key="10">
    <source>
        <dbReference type="Proteomes" id="UP000231932"/>
    </source>
</evidence>
<keyword evidence="3" id="KW-0808">Transferase</keyword>
<keyword evidence="7" id="KW-0804">Transcription</keyword>
<feature type="domain" description="HTH gntR-type" evidence="8">
    <location>
        <begin position="14"/>
        <end position="82"/>
    </location>
</feature>
<dbReference type="SUPFAM" id="SSF46785">
    <property type="entry name" value="Winged helix' DNA-binding domain"/>
    <property type="match status" value="1"/>
</dbReference>
<dbReference type="OrthoDB" id="9802328at2"/>
<dbReference type="Proteomes" id="UP000231932">
    <property type="component" value="Chromosome"/>
</dbReference>
<dbReference type="InterPro" id="IPR036388">
    <property type="entry name" value="WH-like_DNA-bd_sf"/>
</dbReference>
<dbReference type="CDD" id="cd07377">
    <property type="entry name" value="WHTH_GntR"/>
    <property type="match status" value="1"/>
</dbReference>
<dbReference type="GO" id="GO:0030170">
    <property type="term" value="F:pyridoxal phosphate binding"/>
    <property type="evidence" value="ECO:0007669"/>
    <property type="project" value="InterPro"/>
</dbReference>
<evidence type="ECO:0000259" key="8">
    <source>
        <dbReference type="PROSITE" id="PS50949"/>
    </source>
</evidence>
<dbReference type="CDD" id="cd00609">
    <property type="entry name" value="AAT_like"/>
    <property type="match status" value="1"/>
</dbReference>
<keyword evidence="3" id="KW-0032">Aminotransferase</keyword>
<dbReference type="SUPFAM" id="SSF53383">
    <property type="entry name" value="PLP-dependent transferases"/>
    <property type="match status" value="1"/>
</dbReference>
<dbReference type="RefSeq" id="WP_100667305.1">
    <property type="nucleotide sequence ID" value="NZ_CP024955.1"/>
</dbReference>
<dbReference type="PROSITE" id="PS50949">
    <property type="entry name" value="HTH_GNTR"/>
    <property type="match status" value="1"/>
</dbReference>
<name>A0A2K8N582_9BACL</name>
<keyword evidence="6" id="KW-0238">DNA-binding</keyword>
<keyword evidence="10" id="KW-1185">Reference proteome</keyword>
<proteinExistence type="inferred from homology"/>
<dbReference type="KEGG" id="kyr:CVV65_05545"/>
<dbReference type="Pfam" id="PF00392">
    <property type="entry name" value="GntR"/>
    <property type="match status" value="1"/>
</dbReference>
<dbReference type="GO" id="GO:0008483">
    <property type="term" value="F:transaminase activity"/>
    <property type="evidence" value="ECO:0007669"/>
    <property type="project" value="UniProtKB-KW"/>
</dbReference>
<dbReference type="PANTHER" id="PTHR46577">
    <property type="entry name" value="HTH-TYPE TRANSCRIPTIONAL REGULATORY PROTEIN GABR"/>
    <property type="match status" value="1"/>
</dbReference>
<keyword evidence="5" id="KW-0805">Transcription regulation</keyword>
<dbReference type="Pfam" id="PF00155">
    <property type="entry name" value="Aminotran_1_2"/>
    <property type="match status" value="1"/>
</dbReference>
<evidence type="ECO:0000256" key="6">
    <source>
        <dbReference type="ARBA" id="ARBA00023125"/>
    </source>
</evidence>
<evidence type="ECO:0000256" key="5">
    <source>
        <dbReference type="ARBA" id="ARBA00023015"/>
    </source>
</evidence>
<dbReference type="InterPro" id="IPR000524">
    <property type="entry name" value="Tscrpt_reg_HTH_GntR"/>
</dbReference>
<evidence type="ECO:0000256" key="3">
    <source>
        <dbReference type="ARBA" id="ARBA00022576"/>
    </source>
</evidence>
<evidence type="ECO:0000256" key="2">
    <source>
        <dbReference type="ARBA" id="ARBA00005384"/>
    </source>
</evidence>
<dbReference type="Gene3D" id="3.40.640.10">
    <property type="entry name" value="Type I PLP-dependent aspartate aminotransferase-like (Major domain)"/>
    <property type="match status" value="1"/>
</dbReference>
<dbReference type="InterPro" id="IPR004839">
    <property type="entry name" value="Aminotransferase_I/II_large"/>
</dbReference>
<dbReference type="AlphaFoldDB" id="A0A2K8N582"/>
<evidence type="ECO:0000256" key="4">
    <source>
        <dbReference type="ARBA" id="ARBA00022898"/>
    </source>
</evidence>
<accession>A0A2K8N582</accession>
<keyword evidence="4" id="KW-0663">Pyridoxal phosphate</keyword>
<comment type="cofactor">
    <cofactor evidence="1">
        <name>pyridoxal 5'-phosphate</name>
        <dbReference type="ChEBI" id="CHEBI:597326"/>
    </cofactor>
</comment>
<dbReference type="GO" id="GO:0003700">
    <property type="term" value="F:DNA-binding transcription factor activity"/>
    <property type="evidence" value="ECO:0007669"/>
    <property type="project" value="InterPro"/>
</dbReference>
<dbReference type="InterPro" id="IPR015424">
    <property type="entry name" value="PyrdxlP-dep_Trfase"/>
</dbReference>
<dbReference type="InterPro" id="IPR036390">
    <property type="entry name" value="WH_DNA-bd_sf"/>
</dbReference>
<dbReference type="Gene3D" id="1.10.10.10">
    <property type="entry name" value="Winged helix-like DNA-binding domain superfamily/Winged helix DNA-binding domain"/>
    <property type="match status" value="1"/>
</dbReference>
<evidence type="ECO:0000256" key="1">
    <source>
        <dbReference type="ARBA" id="ARBA00001933"/>
    </source>
</evidence>
<dbReference type="SMART" id="SM00345">
    <property type="entry name" value="HTH_GNTR"/>
    <property type="match status" value="1"/>
</dbReference>
<dbReference type="GO" id="GO:0003677">
    <property type="term" value="F:DNA binding"/>
    <property type="evidence" value="ECO:0007669"/>
    <property type="project" value="UniProtKB-KW"/>
</dbReference>
<dbReference type="PRINTS" id="PR00035">
    <property type="entry name" value="HTHGNTR"/>
</dbReference>
<protein>
    <submittedName>
        <fullName evidence="9">GntR family transcriptional regulator</fullName>
    </submittedName>
</protein>
<gene>
    <name evidence="9" type="ORF">CVV65_05545</name>
</gene>
<organism evidence="9 10">
    <name type="scientific">Kyrpidia spormannii</name>
    <dbReference type="NCBI Taxonomy" id="2055160"/>
    <lineage>
        <taxon>Bacteria</taxon>
        <taxon>Bacillati</taxon>
        <taxon>Bacillota</taxon>
        <taxon>Bacilli</taxon>
        <taxon>Bacillales</taxon>
        <taxon>Alicyclobacillaceae</taxon>
        <taxon>Kyrpidia</taxon>
    </lineage>
</organism>
<evidence type="ECO:0000256" key="7">
    <source>
        <dbReference type="ARBA" id="ARBA00023163"/>
    </source>
</evidence>